<sequence length="211" mass="22408">MRVMLLGATGLVGGLTLRRLLDDPRCSAVVAPTRRPLALTHGKLENPVLAFDALPTSPEWARVDAVICALGSTIAQAGSREAFHRIDHDYPLAFARLAQAQGAQAYVLNSAAGANPQSSIFYSRVKGELERDLRALGFNSLTLVRPGLIGGERNEVRRGERLALTVLGALGPVLPRAWRINPATEIARALVEAALAPQPGEHVVASSTLVG</sequence>
<dbReference type="RefSeq" id="WP_095378406.1">
    <property type="nucleotide sequence ID" value="NZ_NJGC01000019.1"/>
</dbReference>
<dbReference type="Proteomes" id="UP000216433">
    <property type="component" value="Unassembled WGS sequence"/>
</dbReference>
<evidence type="ECO:0000313" key="2">
    <source>
        <dbReference type="EMBL" id="PAM69537.1"/>
    </source>
</evidence>
<dbReference type="Gene3D" id="3.40.50.720">
    <property type="entry name" value="NAD(P)-binding Rossmann-like Domain"/>
    <property type="match status" value="1"/>
</dbReference>
<dbReference type="InterPro" id="IPR036291">
    <property type="entry name" value="NAD(P)-bd_dom_sf"/>
</dbReference>
<proteinExistence type="predicted"/>
<comment type="caution">
    <text evidence="2">The sequence shown here is derived from an EMBL/GenBank/DDBJ whole genome shotgun (WGS) entry which is preliminary data.</text>
</comment>
<name>A0A270NBZ0_STEMA</name>
<dbReference type="InterPro" id="IPR000534">
    <property type="entry name" value="Semialdehyde_DH_NAD-bd"/>
</dbReference>
<dbReference type="SMART" id="SM00859">
    <property type="entry name" value="Semialdhyde_dh"/>
    <property type="match status" value="1"/>
</dbReference>
<organism evidence="2 3">
    <name type="scientific">Stenotrophomonas maltophilia</name>
    <name type="common">Pseudomonas maltophilia</name>
    <name type="synonym">Xanthomonas maltophilia</name>
    <dbReference type="NCBI Taxonomy" id="40324"/>
    <lineage>
        <taxon>Bacteria</taxon>
        <taxon>Pseudomonadati</taxon>
        <taxon>Pseudomonadota</taxon>
        <taxon>Gammaproteobacteria</taxon>
        <taxon>Lysobacterales</taxon>
        <taxon>Lysobacteraceae</taxon>
        <taxon>Stenotrophomonas</taxon>
        <taxon>Stenotrophomonas maltophilia group</taxon>
    </lineage>
</organism>
<dbReference type="SUPFAM" id="SSF51735">
    <property type="entry name" value="NAD(P)-binding Rossmann-fold domains"/>
    <property type="match status" value="1"/>
</dbReference>
<dbReference type="GO" id="GO:0016620">
    <property type="term" value="F:oxidoreductase activity, acting on the aldehyde or oxo group of donors, NAD or NADP as acceptor"/>
    <property type="evidence" value="ECO:0007669"/>
    <property type="project" value="InterPro"/>
</dbReference>
<evidence type="ECO:0000313" key="3">
    <source>
        <dbReference type="Proteomes" id="UP000216433"/>
    </source>
</evidence>
<feature type="domain" description="Semialdehyde dehydrogenase NAD-binding" evidence="1">
    <location>
        <begin position="2"/>
        <end position="105"/>
    </location>
</feature>
<dbReference type="PANTHER" id="PTHR14097:SF7">
    <property type="entry name" value="OXIDOREDUCTASE HTATIP2"/>
    <property type="match status" value="1"/>
</dbReference>
<dbReference type="AlphaFoldDB" id="A0A270NBZ0"/>
<dbReference type="PANTHER" id="PTHR14097">
    <property type="entry name" value="OXIDOREDUCTASE HTATIP2"/>
    <property type="match status" value="1"/>
</dbReference>
<accession>A0A270NBZ0</accession>
<evidence type="ECO:0000259" key="1">
    <source>
        <dbReference type="SMART" id="SM00859"/>
    </source>
</evidence>
<reference evidence="2 3" key="1">
    <citation type="submission" date="2017-06" db="EMBL/GenBank/DDBJ databases">
        <title>Genome sequencing and assembly of Stenotrophomonas maltophilia DF07.</title>
        <authorList>
            <person name="Iyer R."/>
        </authorList>
    </citation>
    <scope>NUCLEOTIDE SEQUENCE [LARGE SCALE GENOMIC DNA]</scope>
    <source>
        <strain evidence="2 3">DF07</strain>
    </source>
</reference>
<protein>
    <submittedName>
        <fullName evidence="2">NAD-dependent dehydratase</fullName>
    </submittedName>
</protein>
<dbReference type="GO" id="GO:0051287">
    <property type="term" value="F:NAD binding"/>
    <property type="evidence" value="ECO:0007669"/>
    <property type="project" value="InterPro"/>
</dbReference>
<gene>
    <name evidence="2" type="ORF">CEK00_15715</name>
</gene>
<dbReference type="EMBL" id="NJGC01000019">
    <property type="protein sequence ID" value="PAM69537.1"/>
    <property type="molecule type" value="Genomic_DNA"/>
</dbReference>